<proteinExistence type="predicted"/>
<protein>
    <submittedName>
        <fullName evidence="2">Uncharacterized protein</fullName>
    </submittedName>
</protein>
<feature type="region of interest" description="Disordered" evidence="1">
    <location>
        <begin position="439"/>
        <end position="472"/>
    </location>
</feature>
<name>A0AAD6VCY6_9AGAR</name>
<gene>
    <name evidence="2" type="ORF">GGX14DRAFT_397156</name>
</gene>
<accession>A0AAD6VCY6</accession>
<evidence type="ECO:0000313" key="2">
    <source>
        <dbReference type="EMBL" id="KAJ7206350.1"/>
    </source>
</evidence>
<feature type="region of interest" description="Disordered" evidence="1">
    <location>
        <begin position="267"/>
        <end position="288"/>
    </location>
</feature>
<dbReference type="Proteomes" id="UP001219525">
    <property type="component" value="Unassembled WGS sequence"/>
</dbReference>
<keyword evidence="3" id="KW-1185">Reference proteome</keyword>
<dbReference type="AlphaFoldDB" id="A0AAD6VCY6"/>
<dbReference type="EMBL" id="JARJCW010000040">
    <property type="protein sequence ID" value="KAJ7206350.1"/>
    <property type="molecule type" value="Genomic_DNA"/>
</dbReference>
<comment type="caution">
    <text evidence="2">The sequence shown here is derived from an EMBL/GenBank/DDBJ whole genome shotgun (WGS) entry which is preliminary data.</text>
</comment>
<sequence>MVVKYYLFLSTKGECMADAFTSRPFLGPAQLSQGLPALSPHGLCFALTAIHTAPIQRNTYKEKLAQYIVHSAIYTKKKYVTQYLKRKKKGWISMRCADQPGAPGVHHPAAFPGAHCGPLLALAQPALHLRCAAPPTLPIALVSAADAGVSRRGNVHHGTAGAAERYVVAGVLAFVKAVSARVDGVWNIAQDTRGALDVHVAVTVFTPTLDSGHHPDRTDLCLDDEDLGGARLPQQRHRFPQGTTCADCLCTRRQYRQQTWDEWAAQHSARATRAGPGPAVGRSGRRGTRRGGVPLVPQIYVYCAQYSRVLRINFPSKMELHITNPIKNGICASEMSFALARSSARSHMVVRVPEYYLILSTKGECEKRGPLVYSTLFVSSANTSCSSSSGGCCSSSDENSIGPKSSKFCIPSGSGKSSIHQQIQLQTVINIDKRDFSNTVPVSGARDRRRATGQAAGDTGGKRRDRQPRMCGDRGLVMAAERRDVASHNKRDFVLVFGVLAPEIKSIT</sequence>
<evidence type="ECO:0000313" key="3">
    <source>
        <dbReference type="Proteomes" id="UP001219525"/>
    </source>
</evidence>
<evidence type="ECO:0000256" key="1">
    <source>
        <dbReference type="SAM" id="MobiDB-lite"/>
    </source>
</evidence>
<organism evidence="2 3">
    <name type="scientific">Mycena pura</name>
    <dbReference type="NCBI Taxonomy" id="153505"/>
    <lineage>
        <taxon>Eukaryota</taxon>
        <taxon>Fungi</taxon>
        <taxon>Dikarya</taxon>
        <taxon>Basidiomycota</taxon>
        <taxon>Agaricomycotina</taxon>
        <taxon>Agaricomycetes</taxon>
        <taxon>Agaricomycetidae</taxon>
        <taxon>Agaricales</taxon>
        <taxon>Marasmiineae</taxon>
        <taxon>Mycenaceae</taxon>
        <taxon>Mycena</taxon>
    </lineage>
</organism>
<reference evidence="2" key="1">
    <citation type="submission" date="2023-03" db="EMBL/GenBank/DDBJ databases">
        <title>Massive genome expansion in bonnet fungi (Mycena s.s.) driven by repeated elements and novel gene families across ecological guilds.</title>
        <authorList>
            <consortium name="Lawrence Berkeley National Laboratory"/>
            <person name="Harder C.B."/>
            <person name="Miyauchi S."/>
            <person name="Viragh M."/>
            <person name="Kuo A."/>
            <person name="Thoen E."/>
            <person name="Andreopoulos B."/>
            <person name="Lu D."/>
            <person name="Skrede I."/>
            <person name="Drula E."/>
            <person name="Henrissat B."/>
            <person name="Morin E."/>
            <person name="Kohler A."/>
            <person name="Barry K."/>
            <person name="LaButti K."/>
            <person name="Morin E."/>
            <person name="Salamov A."/>
            <person name="Lipzen A."/>
            <person name="Mereny Z."/>
            <person name="Hegedus B."/>
            <person name="Baldrian P."/>
            <person name="Stursova M."/>
            <person name="Weitz H."/>
            <person name="Taylor A."/>
            <person name="Grigoriev I.V."/>
            <person name="Nagy L.G."/>
            <person name="Martin F."/>
            <person name="Kauserud H."/>
        </authorList>
    </citation>
    <scope>NUCLEOTIDE SEQUENCE</scope>
    <source>
        <strain evidence="2">9144</strain>
    </source>
</reference>